<dbReference type="AlphaFoldDB" id="A0A243RQ48"/>
<accession>A0A243RQ48</accession>
<evidence type="ECO:0000313" key="1">
    <source>
        <dbReference type="EMBL" id="OUC97118.1"/>
    </source>
</evidence>
<name>A0A243RQ48_9ACTN</name>
<dbReference type="Proteomes" id="UP000194761">
    <property type="component" value="Unassembled WGS sequence"/>
</dbReference>
<protein>
    <submittedName>
        <fullName evidence="1">Uncharacterized protein</fullName>
    </submittedName>
</protein>
<proteinExistence type="predicted"/>
<keyword evidence="2" id="KW-1185">Reference proteome</keyword>
<gene>
    <name evidence="1" type="ORF">CA984_12455</name>
</gene>
<dbReference type="EMBL" id="NGFP01000044">
    <property type="protein sequence ID" value="OUC97118.1"/>
    <property type="molecule type" value="Genomic_DNA"/>
</dbReference>
<evidence type="ECO:0000313" key="2">
    <source>
        <dbReference type="Proteomes" id="UP000194761"/>
    </source>
</evidence>
<sequence>MQGRGEQLGVAGAVVRSATGLARVLRDAMFPVLMNRFGSPEALAWLYDHRIDFDLLRGSDCAGPNGRPAGAIVQVPVSRRRETDLPFPPGIRSR</sequence>
<organism evidence="1 2">
    <name type="scientific">Streptosporangium minutum</name>
    <dbReference type="NCBI Taxonomy" id="569862"/>
    <lineage>
        <taxon>Bacteria</taxon>
        <taxon>Bacillati</taxon>
        <taxon>Actinomycetota</taxon>
        <taxon>Actinomycetes</taxon>
        <taxon>Streptosporangiales</taxon>
        <taxon>Streptosporangiaceae</taxon>
        <taxon>Streptosporangium</taxon>
    </lineage>
</organism>
<comment type="caution">
    <text evidence="1">The sequence shown here is derived from an EMBL/GenBank/DDBJ whole genome shotgun (WGS) entry which is preliminary data.</text>
</comment>
<reference evidence="1 2" key="1">
    <citation type="submission" date="2017-05" db="EMBL/GenBank/DDBJ databases">
        <title>Biotechnological potential of actinobacteria isolated from South African environments.</title>
        <authorList>
            <person name="Le Roes-Hill M."/>
            <person name="Prins A."/>
            <person name="Durrell K.A."/>
        </authorList>
    </citation>
    <scope>NUCLEOTIDE SEQUENCE [LARGE SCALE GENOMIC DNA]</scope>
    <source>
        <strain evidence="1">M26</strain>
    </source>
</reference>